<keyword evidence="1" id="KW-0732">Signal</keyword>
<organism evidence="2 3">
    <name type="scientific">Tahibacter harae</name>
    <dbReference type="NCBI Taxonomy" id="2963937"/>
    <lineage>
        <taxon>Bacteria</taxon>
        <taxon>Pseudomonadati</taxon>
        <taxon>Pseudomonadota</taxon>
        <taxon>Gammaproteobacteria</taxon>
        <taxon>Lysobacterales</taxon>
        <taxon>Rhodanobacteraceae</taxon>
        <taxon>Tahibacter</taxon>
    </lineage>
</organism>
<sequence length="181" mass="18869">MRPWPASLALAALLALACAPMVSAAGADAASGGRGAAASRSGAAASTLALVIVGDAAIAAPARDVIGAYAQEHGFHVIEAREPGGEGDRRPDPRPFARKAAAVFYIEAMPVGATEVEYYGNVSTLYSVQMALSAYRSGDGSLLWRMPAQSVDFTALNAREKAEETVEPLLAEIGQELRRLR</sequence>
<proteinExistence type="predicted"/>
<dbReference type="PROSITE" id="PS51257">
    <property type="entry name" value="PROKAR_LIPOPROTEIN"/>
    <property type="match status" value="1"/>
</dbReference>
<evidence type="ECO:0000313" key="2">
    <source>
        <dbReference type="EMBL" id="MCQ4167291.1"/>
    </source>
</evidence>
<evidence type="ECO:0000313" key="3">
    <source>
        <dbReference type="Proteomes" id="UP001165498"/>
    </source>
</evidence>
<accession>A0ABT1QYE8</accession>
<keyword evidence="3" id="KW-1185">Reference proteome</keyword>
<evidence type="ECO:0000256" key="1">
    <source>
        <dbReference type="SAM" id="SignalP"/>
    </source>
</evidence>
<feature type="signal peptide" evidence="1">
    <location>
        <begin position="1"/>
        <end position="24"/>
    </location>
</feature>
<protein>
    <submittedName>
        <fullName evidence="2">Uncharacterized protein</fullName>
    </submittedName>
</protein>
<feature type="chain" id="PRO_5045838900" evidence="1">
    <location>
        <begin position="25"/>
        <end position="181"/>
    </location>
</feature>
<reference evidence="2" key="1">
    <citation type="submission" date="2022-07" db="EMBL/GenBank/DDBJ databases">
        <title>Tahibacter sp., a new gammaproteobacterium isolated from the silt sample collected at pig farm.</title>
        <authorList>
            <person name="Chen H."/>
        </authorList>
    </citation>
    <scope>NUCLEOTIDE SEQUENCE</scope>
    <source>
        <strain evidence="2">P2K</strain>
    </source>
</reference>
<name>A0ABT1QYE8_9GAMM</name>
<dbReference type="Proteomes" id="UP001165498">
    <property type="component" value="Unassembled WGS sequence"/>
</dbReference>
<dbReference type="RefSeq" id="WP_255916479.1">
    <property type="nucleotide sequence ID" value="NZ_JANFQO010000027.1"/>
</dbReference>
<gene>
    <name evidence="2" type="ORF">NM961_21465</name>
</gene>
<dbReference type="EMBL" id="JANFQO010000027">
    <property type="protein sequence ID" value="MCQ4167291.1"/>
    <property type="molecule type" value="Genomic_DNA"/>
</dbReference>
<comment type="caution">
    <text evidence="2">The sequence shown here is derived from an EMBL/GenBank/DDBJ whole genome shotgun (WGS) entry which is preliminary data.</text>
</comment>